<evidence type="ECO:0000313" key="3">
    <source>
        <dbReference type="Proteomes" id="UP001177140"/>
    </source>
</evidence>
<keyword evidence="3" id="KW-1185">Reference proteome</keyword>
<evidence type="ECO:0000313" key="2">
    <source>
        <dbReference type="EMBL" id="MCL7027380.1"/>
    </source>
</evidence>
<gene>
    <name evidence="2" type="ORF">MKW94_025927</name>
</gene>
<dbReference type="Proteomes" id="UP001177140">
    <property type="component" value="Unassembled WGS sequence"/>
</dbReference>
<feature type="signal peptide" evidence="1">
    <location>
        <begin position="1"/>
        <end position="27"/>
    </location>
</feature>
<protein>
    <submittedName>
        <fullName evidence="2">Uncharacterized protein</fullName>
    </submittedName>
</protein>
<evidence type="ECO:0000256" key="1">
    <source>
        <dbReference type="SAM" id="SignalP"/>
    </source>
</evidence>
<dbReference type="EMBL" id="JAJJMA010067567">
    <property type="protein sequence ID" value="MCL7027380.1"/>
    <property type="molecule type" value="Genomic_DNA"/>
</dbReference>
<reference evidence="2" key="1">
    <citation type="submission" date="2022-03" db="EMBL/GenBank/DDBJ databases">
        <title>A functionally conserved STORR gene fusion in Papaver species that diverged 16.8 million years ago.</title>
        <authorList>
            <person name="Catania T."/>
        </authorList>
    </citation>
    <scope>NUCLEOTIDE SEQUENCE</scope>
    <source>
        <strain evidence="2">S-191538</strain>
    </source>
</reference>
<organism evidence="2 3">
    <name type="scientific">Papaver nudicaule</name>
    <name type="common">Iceland poppy</name>
    <dbReference type="NCBI Taxonomy" id="74823"/>
    <lineage>
        <taxon>Eukaryota</taxon>
        <taxon>Viridiplantae</taxon>
        <taxon>Streptophyta</taxon>
        <taxon>Embryophyta</taxon>
        <taxon>Tracheophyta</taxon>
        <taxon>Spermatophyta</taxon>
        <taxon>Magnoliopsida</taxon>
        <taxon>Ranunculales</taxon>
        <taxon>Papaveraceae</taxon>
        <taxon>Papaveroideae</taxon>
        <taxon>Papaver</taxon>
    </lineage>
</organism>
<comment type="caution">
    <text evidence="2">The sequence shown here is derived from an EMBL/GenBank/DDBJ whole genome shotgun (WGS) entry which is preliminary data.</text>
</comment>
<name>A0AA41UYC0_PAPNU</name>
<accession>A0AA41UYC0</accession>
<dbReference type="AlphaFoldDB" id="A0AA41UYC0"/>
<proteinExistence type="predicted"/>
<keyword evidence="1" id="KW-0732">Signal</keyword>
<feature type="chain" id="PRO_5041372839" evidence="1">
    <location>
        <begin position="28"/>
        <end position="86"/>
    </location>
</feature>
<sequence length="86" mass="9518">MAKTLIRLSAPFLIGFLLVLFVTDAYAQAIPCDVGESVTVDGCEVDCDSLCVSASNFLVSHTRCSYYQGNYNYPHRPIITKCECCR</sequence>